<dbReference type="SUPFAM" id="SSF52540">
    <property type="entry name" value="P-loop containing nucleoside triphosphate hydrolases"/>
    <property type="match status" value="1"/>
</dbReference>
<keyword evidence="2" id="KW-1185">Reference proteome</keyword>
<protein>
    <recommendedName>
        <fullName evidence="3">DNA primase</fullName>
    </recommendedName>
</protein>
<dbReference type="InterPro" id="IPR027417">
    <property type="entry name" value="P-loop_NTPase"/>
</dbReference>
<proteinExistence type="predicted"/>
<accession>A0A1M7ZWV1</accession>
<gene>
    <name evidence="1" type="ORF">SAMN05443547_1636</name>
</gene>
<dbReference type="RefSeq" id="WP_073583218.1">
    <property type="nucleotide sequence ID" value="NZ_CBCSEA010000016.1"/>
</dbReference>
<dbReference type="Proteomes" id="UP000184611">
    <property type="component" value="Unassembled WGS sequence"/>
</dbReference>
<dbReference type="OrthoDB" id="9804281at2"/>
<evidence type="ECO:0000313" key="1">
    <source>
        <dbReference type="EMBL" id="SHO73280.1"/>
    </source>
</evidence>
<dbReference type="AlphaFoldDB" id="A0A1M7ZWV1"/>
<reference evidence="2" key="1">
    <citation type="submission" date="2016-12" db="EMBL/GenBank/DDBJ databases">
        <authorList>
            <person name="Varghese N."/>
            <person name="Submissions S."/>
        </authorList>
    </citation>
    <scope>NUCLEOTIDE SEQUENCE [LARGE SCALE GENOMIC DNA]</scope>
    <source>
        <strain evidence="2">DSM 18830</strain>
    </source>
</reference>
<evidence type="ECO:0000313" key="2">
    <source>
        <dbReference type="Proteomes" id="UP000184611"/>
    </source>
</evidence>
<organism evidence="1 2">
    <name type="scientific">Flavobacterium cucumis</name>
    <dbReference type="NCBI Taxonomy" id="416016"/>
    <lineage>
        <taxon>Bacteria</taxon>
        <taxon>Pseudomonadati</taxon>
        <taxon>Bacteroidota</taxon>
        <taxon>Flavobacteriia</taxon>
        <taxon>Flavobacteriales</taxon>
        <taxon>Flavobacteriaceae</taxon>
        <taxon>Flavobacterium</taxon>
    </lineage>
</organism>
<evidence type="ECO:0008006" key="3">
    <source>
        <dbReference type="Google" id="ProtNLM"/>
    </source>
</evidence>
<name>A0A1M7ZWV1_9FLAO</name>
<sequence length="556" mass="64158">MENIKSKLHALRPELPITMIQLPDGENLNTMWLNYGADGILQLINDSKADLQSNSLEIINDFKIGFKGKTGEFFVIGQLPMDLGNLRVTLQIVNHHNQKKTRLKIDLYDFVSVQNQCRELSEKQGFDINLLEADLIQLTDLLEEYRESLFDAEINPITDKFSEMELTPQANEKAVQFLSNKRLLENIDKLLEQSGIVGEEENRKLLFILASSYKMPYLLHALIQGTSGEGKSHLLNSIAECMPQEDVMNLTRITSKSLYHYREKELMNKLILIQDFDGLDEEAQFAFREMQSAKFLSSSTVVKDMFGQTRGKMKQVQAHFSSLTATTKAEVYYDNMSRSVVLGVDESQEQTLRIIKQQNMKIAGISSSESEQQAKQLLRNAMRVLKSYEVVNPYADKLMLPLEAKMLRRLNSQFQNFVSQITILHQFQRKTDDKGRLIATKEDIQKAVEIFFSSIVIKVDELDKSTRQFFERLKGYVKSQPNGTTHRFCIREVRQDLNMSKTSANKYFQTLQELEYIQAVEGSVNKGFKYQVCYWDNMEKLKAKIKEDLNKQLFAF</sequence>
<dbReference type="STRING" id="416016.SAMN05443547_1636"/>
<dbReference type="EMBL" id="FRYK01000002">
    <property type="protein sequence ID" value="SHO73280.1"/>
    <property type="molecule type" value="Genomic_DNA"/>
</dbReference>